<evidence type="ECO:0008006" key="3">
    <source>
        <dbReference type="Google" id="ProtNLM"/>
    </source>
</evidence>
<organism evidence="1 2">
    <name type="scientific">Nocardia terpenica</name>
    <dbReference type="NCBI Taxonomy" id="455432"/>
    <lineage>
        <taxon>Bacteria</taxon>
        <taxon>Bacillati</taxon>
        <taxon>Actinomycetota</taxon>
        <taxon>Actinomycetes</taxon>
        <taxon>Mycobacteriales</taxon>
        <taxon>Nocardiaceae</taxon>
        <taxon>Nocardia</taxon>
    </lineage>
</organism>
<dbReference type="Proteomes" id="UP000076512">
    <property type="component" value="Unassembled WGS sequence"/>
</dbReference>
<dbReference type="STRING" id="455432.AWN90_04585"/>
<dbReference type="AlphaFoldDB" id="A0A164IZG4"/>
<reference evidence="1 2" key="1">
    <citation type="submission" date="2016-04" db="EMBL/GenBank/DDBJ databases">
        <authorList>
            <person name="Evans L.H."/>
            <person name="Alamgir A."/>
            <person name="Owens N."/>
            <person name="Weber N.D."/>
            <person name="Virtaneva K."/>
            <person name="Barbian K."/>
            <person name="Babar A."/>
            <person name="Rosenke K."/>
        </authorList>
    </citation>
    <scope>NUCLEOTIDE SEQUENCE [LARGE SCALE GENOMIC DNA]</scope>
    <source>
        <strain evidence="1 2">IFM 0406</strain>
    </source>
</reference>
<comment type="caution">
    <text evidence="1">The sequence shown here is derived from an EMBL/GenBank/DDBJ whole genome shotgun (WGS) entry which is preliminary data.</text>
</comment>
<gene>
    <name evidence="1" type="ORF">AWN90_04585</name>
</gene>
<sequence>MKVAEQIDGRGAVDRIGPGRLLSTVSDAEVGAALESLWGQAASSTWNARLAAVHTWLSWCRERGWDAPAVPAVPRRPALSDCRKRVRSRRAIDRLIADRNVHLREKTLWRMLYETCAHTEELLQVNIEDLDLRGRRCPIVSRGAEFVYWDVGTARLLPPLIRNRTRGPLFVTHRRSGPGKGRSHDDLCPDTGLARLSYDQA</sequence>
<protein>
    <recommendedName>
        <fullName evidence="3">Core-binding (CB) domain-containing protein</fullName>
    </recommendedName>
</protein>
<dbReference type="SUPFAM" id="SSF56349">
    <property type="entry name" value="DNA breaking-rejoining enzymes"/>
    <property type="match status" value="1"/>
</dbReference>
<dbReference type="InterPro" id="IPR011010">
    <property type="entry name" value="DNA_brk_join_enz"/>
</dbReference>
<name>A0A164IZG4_9NOCA</name>
<dbReference type="GO" id="GO:0003677">
    <property type="term" value="F:DNA binding"/>
    <property type="evidence" value="ECO:0007669"/>
    <property type="project" value="InterPro"/>
</dbReference>
<evidence type="ECO:0000313" key="1">
    <source>
        <dbReference type="EMBL" id="KZM69889.1"/>
    </source>
</evidence>
<accession>A0A164IZG4</accession>
<proteinExistence type="predicted"/>
<keyword evidence="2" id="KW-1185">Reference proteome</keyword>
<dbReference type="EMBL" id="LWGR01000016">
    <property type="protein sequence ID" value="KZM69889.1"/>
    <property type="molecule type" value="Genomic_DNA"/>
</dbReference>
<evidence type="ECO:0000313" key="2">
    <source>
        <dbReference type="Proteomes" id="UP000076512"/>
    </source>
</evidence>